<keyword evidence="9" id="KW-1185">Reference proteome</keyword>
<feature type="transmembrane region" description="Helical" evidence="6">
    <location>
        <begin position="146"/>
        <end position="164"/>
    </location>
</feature>
<feature type="domain" description="GtrA/DPMS transmembrane" evidence="7">
    <location>
        <begin position="20"/>
        <end position="169"/>
    </location>
</feature>
<dbReference type="Pfam" id="PF04138">
    <property type="entry name" value="GtrA_DPMS_TM"/>
    <property type="match status" value="1"/>
</dbReference>
<dbReference type="GO" id="GO:0005886">
    <property type="term" value="C:plasma membrane"/>
    <property type="evidence" value="ECO:0007669"/>
    <property type="project" value="TreeGrafter"/>
</dbReference>
<keyword evidence="5 6" id="KW-0472">Membrane</keyword>
<dbReference type="PANTHER" id="PTHR38459">
    <property type="entry name" value="PROPHAGE BACTOPRENOL-LINKED GLUCOSE TRANSLOCASE HOMOLOG"/>
    <property type="match status" value="1"/>
</dbReference>
<evidence type="ECO:0000256" key="5">
    <source>
        <dbReference type="ARBA" id="ARBA00023136"/>
    </source>
</evidence>
<comment type="subcellular location">
    <subcellularLocation>
        <location evidence="1">Membrane</location>
        <topology evidence="1">Multi-pass membrane protein</topology>
    </subcellularLocation>
</comment>
<protein>
    <submittedName>
        <fullName evidence="8">GtrA family protein</fullName>
    </submittedName>
</protein>
<proteinExistence type="inferred from homology"/>
<evidence type="ECO:0000313" key="9">
    <source>
        <dbReference type="Proteomes" id="UP001232063"/>
    </source>
</evidence>
<evidence type="ECO:0000256" key="3">
    <source>
        <dbReference type="ARBA" id="ARBA00022692"/>
    </source>
</evidence>
<evidence type="ECO:0000256" key="6">
    <source>
        <dbReference type="SAM" id="Phobius"/>
    </source>
</evidence>
<keyword evidence="3 6" id="KW-0812">Transmembrane</keyword>
<dbReference type="GO" id="GO:0000271">
    <property type="term" value="P:polysaccharide biosynthetic process"/>
    <property type="evidence" value="ECO:0007669"/>
    <property type="project" value="InterPro"/>
</dbReference>
<comment type="similarity">
    <text evidence="2">Belongs to the GtrA family.</text>
</comment>
<dbReference type="InterPro" id="IPR007267">
    <property type="entry name" value="GtrA_DPMS_TM"/>
</dbReference>
<reference evidence="8" key="1">
    <citation type="submission" date="2023-05" db="EMBL/GenBank/DDBJ databases">
        <authorList>
            <person name="Zhang X."/>
        </authorList>
    </citation>
    <scope>NUCLEOTIDE SEQUENCE</scope>
    <source>
        <strain evidence="8">BD1B2-1</strain>
    </source>
</reference>
<feature type="transmembrane region" description="Helical" evidence="6">
    <location>
        <begin position="105"/>
        <end position="126"/>
    </location>
</feature>
<gene>
    <name evidence="8" type="ORF">QNI22_13980</name>
</gene>
<evidence type="ECO:0000256" key="4">
    <source>
        <dbReference type="ARBA" id="ARBA00022989"/>
    </source>
</evidence>
<dbReference type="RefSeq" id="WP_314511403.1">
    <property type="nucleotide sequence ID" value="NZ_JASJOU010000004.1"/>
</dbReference>
<evidence type="ECO:0000256" key="2">
    <source>
        <dbReference type="ARBA" id="ARBA00009399"/>
    </source>
</evidence>
<evidence type="ECO:0000256" key="1">
    <source>
        <dbReference type="ARBA" id="ARBA00004141"/>
    </source>
</evidence>
<dbReference type="AlphaFoldDB" id="A0AAE3R174"/>
<feature type="transmembrane region" description="Helical" evidence="6">
    <location>
        <begin position="60"/>
        <end position="79"/>
    </location>
</feature>
<dbReference type="InterPro" id="IPR051401">
    <property type="entry name" value="GtrA_CellWall_Glycosyl"/>
</dbReference>
<name>A0AAE3R174_9BACT</name>
<evidence type="ECO:0000259" key="7">
    <source>
        <dbReference type="Pfam" id="PF04138"/>
    </source>
</evidence>
<feature type="transmembrane region" description="Helical" evidence="6">
    <location>
        <begin position="21"/>
        <end position="40"/>
    </location>
</feature>
<dbReference type="PANTHER" id="PTHR38459:SF1">
    <property type="entry name" value="PROPHAGE BACTOPRENOL-LINKED GLUCOSE TRANSLOCASE HOMOLOG"/>
    <property type="match status" value="1"/>
</dbReference>
<dbReference type="Proteomes" id="UP001232063">
    <property type="component" value="Unassembled WGS sequence"/>
</dbReference>
<organism evidence="8 9">
    <name type="scientific">Xanthocytophaga agilis</name>
    <dbReference type="NCBI Taxonomy" id="3048010"/>
    <lineage>
        <taxon>Bacteria</taxon>
        <taxon>Pseudomonadati</taxon>
        <taxon>Bacteroidota</taxon>
        <taxon>Cytophagia</taxon>
        <taxon>Cytophagales</taxon>
        <taxon>Rhodocytophagaceae</taxon>
        <taxon>Xanthocytophaga</taxon>
    </lineage>
</organism>
<keyword evidence="4 6" id="KW-1133">Transmembrane helix</keyword>
<sequence>MKRIIRHPFAQFFLRFRLIRFGIVGAINSVVDWGIFFLLLSQFGPVHKFLFIETDTWARGIAMFVGVTSAFFMNSRLVFKENGYHNHFHDEITFSEKMGIVGQSYVKFLATYAMGMGMNILTYTTMKRLHIDVFPPEMGLGIFSKLPALVVSTGVSAVFNYFFCKHFVFKAKAV</sequence>
<accession>A0AAE3R174</accession>
<comment type="caution">
    <text evidence="8">The sequence shown here is derived from an EMBL/GenBank/DDBJ whole genome shotgun (WGS) entry which is preliminary data.</text>
</comment>
<evidence type="ECO:0000313" key="8">
    <source>
        <dbReference type="EMBL" id="MDJ1501771.1"/>
    </source>
</evidence>
<dbReference type="EMBL" id="JASJOU010000004">
    <property type="protein sequence ID" value="MDJ1501771.1"/>
    <property type="molecule type" value="Genomic_DNA"/>
</dbReference>